<dbReference type="GO" id="GO:0120159">
    <property type="term" value="F:rRNA pseudouridine synthase activity"/>
    <property type="evidence" value="ECO:0007669"/>
    <property type="project" value="UniProtKB-ARBA"/>
</dbReference>
<dbReference type="HOGENOM" id="CLU_016902_1_0_7"/>
<dbReference type="PANTHER" id="PTHR21600">
    <property type="entry name" value="MITOCHONDRIAL RNA PSEUDOURIDINE SYNTHASE"/>
    <property type="match status" value="1"/>
</dbReference>
<proteinExistence type="inferred from homology"/>
<dbReference type="SMART" id="SM00363">
    <property type="entry name" value="S4"/>
    <property type="match status" value="1"/>
</dbReference>
<dbReference type="InterPro" id="IPR006145">
    <property type="entry name" value="PsdUridine_synth_RsuA/RluA"/>
</dbReference>
<protein>
    <submittedName>
        <fullName evidence="6">RluA family pseudouridine synthase</fullName>
    </submittedName>
</protein>
<dbReference type="PANTHER" id="PTHR21600:SF87">
    <property type="entry name" value="RNA PSEUDOURIDYLATE SYNTHASE DOMAIN-CONTAINING PROTEIN 1"/>
    <property type="match status" value="1"/>
</dbReference>
<dbReference type="InterPro" id="IPR050188">
    <property type="entry name" value="RluA_PseudoU_synthase"/>
</dbReference>
<dbReference type="Gene3D" id="3.30.2350.10">
    <property type="entry name" value="Pseudouridine synthase"/>
    <property type="match status" value="1"/>
</dbReference>
<evidence type="ECO:0000256" key="4">
    <source>
        <dbReference type="SAM" id="MobiDB-lite"/>
    </source>
</evidence>
<dbReference type="RefSeq" id="WP_005028152.1">
    <property type="nucleotide sequence ID" value="NZ_KE150238.1"/>
</dbReference>
<sequence length="308" mass="33588">MPEPLQVTAAEAGQKLLQFLSRRFEEPQSVLHRWIRTGQVRINGGRAKPFDRVKLNDEIRVPPFAGAGTKAERVPASSGGKELPPIVAETADVIVFCKPSGLPVHPGTGHTDSLTTRLEAAFAGSPFIPAPVHRLDRDTSGLLLVGKTYAAVRRLSDALAAHDGSVAKDYLAWVQGECPWSRPKRLEDHLAKRTVGAQGREKVVAGKSRTGGPDEKPASLTVRSLTVREGRSLVLIRLHTGRTHQIRVQLSERGFPLVGDVKYGGPRCGDGLKLHAVRLRVGEETYTALPPWAGPWRVAHLPPEWEDV</sequence>
<dbReference type="Pfam" id="PF00849">
    <property type="entry name" value="PseudoU_synth_2"/>
    <property type="match status" value="1"/>
</dbReference>
<feature type="region of interest" description="Disordered" evidence="4">
    <location>
        <begin position="197"/>
        <end position="218"/>
    </location>
</feature>
<keyword evidence="3" id="KW-0694">RNA-binding</keyword>
<dbReference type="PROSITE" id="PS01129">
    <property type="entry name" value="PSI_RLU"/>
    <property type="match status" value="1"/>
</dbReference>
<dbReference type="SUPFAM" id="SSF55174">
    <property type="entry name" value="Alpha-L RNA-binding motif"/>
    <property type="match status" value="1"/>
</dbReference>
<keyword evidence="2" id="KW-0413">Isomerase</keyword>
<keyword evidence="7" id="KW-1185">Reference proteome</keyword>
<organism evidence="6 7">
    <name type="scientific">Bilophila wadsworthia (strain 3_1_6)</name>
    <dbReference type="NCBI Taxonomy" id="563192"/>
    <lineage>
        <taxon>Bacteria</taxon>
        <taxon>Pseudomonadati</taxon>
        <taxon>Thermodesulfobacteriota</taxon>
        <taxon>Desulfovibrionia</taxon>
        <taxon>Desulfovibrionales</taxon>
        <taxon>Desulfovibrionaceae</taxon>
        <taxon>Bilophila</taxon>
    </lineage>
</organism>
<dbReference type="InterPro" id="IPR036986">
    <property type="entry name" value="S4_RNA-bd_sf"/>
</dbReference>
<dbReference type="GO" id="GO:0003723">
    <property type="term" value="F:RNA binding"/>
    <property type="evidence" value="ECO:0007669"/>
    <property type="project" value="UniProtKB-KW"/>
</dbReference>
<dbReference type="Proteomes" id="UP000006034">
    <property type="component" value="Unassembled WGS sequence"/>
</dbReference>
<dbReference type="GO" id="GO:0000455">
    <property type="term" value="P:enzyme-directed rRNA pseudouridine synthesis"/>
    <property type="evidence" value="ECO:0007669"/>
    <property type="project" value="TreeGrafter"/>
</dbReference>
<evidence type="ECO:0000313" key="6">
    <source>
        <dbReference type="EMBL" id="EFV43879.1"/>
    </source>
</evidence>
<evidence type="ECO:0000313" key="7">
    <source>
        <dbReference type="Proteomes" id="UP000006034"/>
    </source>
</evidence>
<reference evidence="6 7" key="2">
    <citation type="submission" date="2013-04" db="EMBL/GenBank/DDBJ databases">
        <title>The Genome Sequence of Bilophila wadsworthia 3_1_6.</title>
        <authorList>
            <consortium name="The Broad Institute Genomics Platform"/>
            <person name="Earl A."/>
            <person name="Ward D."/>
            <person name="Feldgarden M."/>
            <person name="Gevers D."/>
            <person name="Sibley C."/>
            <person name="Strauss J."/>
            <person name="Allen-Vercoe E."/>
            <person name="Walker B."/>
            <person name="Young S."/>
            <person name="Zeng Q."/>
            <person name="Gargeya S."/>
            <person name="Fitzgerald M."/>
            <person name="Haas B."/>
            <person name="Abouelleil A."/>
            <person name="Allen A.W."/>
            <person name="Alvarado L."/>
            <person name="Arachchi H.M."/>
            <person name="Berlin A.M."/>
            <person name="Chapman S.B."/>
            <person name="Gainer-Dewar J."/>
            <person name="Goldberg J."/>
            <person name="Griggs A."/>
            <person name="Gujja S."/>
            <person name="Hansen M."/>
            <person name="Howarth C."/>
            <person name="Imamovic A."/>
            <person name="Ireland A."/>
            <person name="Larimer J."/>
            <person name="McCowan C."/>
            <person name="Murphy C."/>
            <person name="Pearson M."/>
            <person name="Poon T.W."/>
            <person name="Priest M."/>
            <person name="Roberts A."/>
            <person name="Saif S."/>
            <person name="Shea T."/>
            <person name="Sisk P."/>
            <person name="Sykes S."/>
            <person name="Wortman J."/>
            <person name="Nusbaum C."/>
            <person name="Birren B."/>
        </authorList>
    </citation>
    <scope>NUCLEOTIDE SEQUENCE [LARGE SCALE GENOMIC DNA]</scope>
    <source>
        <strain evidence="6 7">3_1_6</strain>
    </source>
</reference>
<dbReference type="AlphaFoldDB" id="E5Y804"/>
<dbReference type="STRING" id="563192.HMPREF0179_02319"/>
<feature type="domain" description="RNA-binding S4" evidence="5">
    <location>
        <begin position="14"/>
        <end position="79"/>
    </location>
</feature>
<dbReference type="eggNOG" id="COG0564">
    <property type="taxonomic scope" value="Bacteria"/>
</dbReference>
<dbReference type="CDD" id="cd02869">
    <property type="entry name" value="PseudoU_synth_RluA_like"/>
    <property type="match status" value="1"/>
</dbReference>
<dbReference type="InterPro" id="IPR002942">
    <property type="entry name" value="S4_RNA-bd"/>
</dbReference>
<gene>
    <name evidence="6" type="ORF">HMPREF0179_02319</name>
</gene>
<dbReference type="Gene3D" id="3.10.290.10">
    <property type="entry name" value="RNA-binding S4 domain"/>
    <property type="match status" value="1"/>
</dbReference>
<comment type="similarity">
    <text evidence="1">Belongs to the pseudouridine synthase RluA family.</text>
</comment>
<evidence type="ECO:0000256" key="3">
    <source>
        <dbReference type="PROSITE-ProRule" id="PRU00182"/>
    </source>
</evidence>
<evidence type="ECO:0000256" key="2">
    <source>
        <dbReference type="ARBA" id="ARBA00023235"/>
    </source>
</evidence>
<dbReference type="InterPro" id="IPR006224">
    <property type="entry name" value="PsdUridine_synth_RluA-like_CS"/>
</dbReference>
<dbReference type="PROSITE" id="PS50889">
    <property type="entry name" value="S4"/>
    <property type="match status" value="1"/>
</dbReference>
<evidence type="ECO:0000259" key="5">
    <source>
        <dbReference type="SMART" id="SM00363"/>
    </source>
</evidence>
<reference evidence="6 7" key="1">
    <citation type="submission" date="2010-10" db="EMBL/GenBank/DDBJ databases">
        <authorList>
            <consortium name="The Broad Institute Genome Sequencing Platform"/>
            <person name="Ward D."/>
            <person name="Earl A."/>
            <person name="Feldgarden M."/>
            <person name="Young S.K."/>
            <person name="Gargeya S."/>
            <person name="Zeng Q."/>
            <person name="Alvarado L."/>
            <person name="Berlin A."/>
            <person name="Bochicchio J."/>
            <person name="Chapman S.B."/>
            <person name="Chen Z."/>
            <person name="Freedman E."/>
            <person name="Gellesch M."/>
            <person name="Goldberg J."/>
            <person name="Griggs A."/>
            <person name="Gujja S."/>
            <person name="Heilman E."/>
            <person name="Heiman D."/>
            <person name="Howarth C."/>
            <person name="Mehta T."/>
            <person name="Neiman D."/>
            <person name="Pearson M."/>
            <person name="Roberts A."/>
            <person name="Saif S."/>
            <person name="Shea T."/>
            <person name="Shenoy N."/>
            <person name="Sisk P."/>
            <person name="Stolte C."/>
            <person name="Sykes S."/>
            <person name="White J."/>
            <person name="Yandava C."/>
            <person name="Allen-Vercoe E."/>
            <person name="Sibley C."/>
            <person name="Ambrose C.E."/>
            <person name="Strauss J."/>
            <person name="Daigneault M."/>
            <person name="Haas B."/>
            <person name="Nusbaum C."/>
            <person name="Birren B."/>
        </authorList>
    </citation>
    <scope>NUCLEOTIDE SEQUENCE [LARGE SCALE GENOMIC DNA]</scope>
    <source>
        <strain evidence="6 7">3_1_6</strain>
    </source>
</reference>
<comment type="caution">
    <text evidence="6">The sequence shown here is derived from an EMBL/GenBank/DDBJ whole genome shotgun (WGS) entry which is preliminary data.</text>
</comment>
<name>E5Y804_BILW3</name>
<dbReference type="OrthoDB" id="128480at2"/>
<dbReference type="InterPro" id="IPR020103">
    <property type="entry name" value="PsdUridine_synth_cat_dom_sf"/>
</dbReference>
<accession>E5Y804</accession>
<dbReference type="CDD" id="cd00165">
    <property type="entry name" value="S4"/>
    <property type="match status" value="1"/>
</dbReference>
<evidence type="ECO:0000256" key="1">
    <source>
        <dbReference type="ARBA" id="ARBA00010876"/>
    </source>
</evidence>
<dbReference type="Pfam" id="PF01479">
    <property type="entry name" value="S4"/>
    <property type="match status" value="1"/>
</dbReference>
<dbReference type="EMBL" id="ADCP02000001">
    <property type="protein sequence ID" value="EFV43879.1"/>
    <property type="molecule type" value="Genomic_DNA"/>
</dbReference>
<dbReference type="SUPFAM" id="SSF55120">
    <property type="entry name" value="Pseudouridine synthase"/>
    <property type="match status" value="1"/>
</dbReference>
<dbReference type="GeneID" id="78085462"/>